<evidence type="ECO:0000256" key="1">
    <source>
        <dbReference type="SAM" id="Phobius"/>
    </source>
</evidence>
<keyword evidence="1" id="KW-0472">Membrane</keyword>
<evidence type="ECO:0000313" key="2">
    <source>
        <dbReference type="EMBL" id="CUG75117.1"/>
    </source>
</evidence>
<accession>A0A0S4J472</accession>
<proteinExistence type="predicted"/>
<dbReference type="VEuPathDB" id="TriTrypDB:BSAL_84650"/>
<keyword evidence="3" id="KW-1185">Reference proteome</keyword>
<keyword evidence="1" id="KW-0812">Transmembrane</keyword>
<evidence type="ECO:0000313" key="3">
    <source>
        <dbReference type="Proteomes" id="UP000051952"/>
    </source>
</evidence>
<dbReference type="EMBL" id="CYKH01000978">
    <property type="protein sequence ID" value="CUG75117.1"/>
    <property type="molecule type" value="Genomic_DNA"/>
</dbReference>
<dbReference type="AlphaFoldDB" id="A0A0S4J472"/>
<reference evidence="3" key="1">
    <citation type="submission" date="2015-09" db="EMBL/GenBank/DDBJ databases">
        <authorList>
            <consortium name="Pathogen Informatics"/>
        </authorList>
    </citation>
    <scope>NUCLEOTIDE SEQUENCE [LARGE SCALE GENOMIC DNA]</scope>
    <source>
        <strain evidence="3">Lake Konstanz</strain>
    </source>
</reference>
<sequence>MTKNNSGTTARAQRTVVVTAFLLLASCCAFGQSLVRPSHIKLGMFYDMGYPEIRFDGVQLYAGAQAAVKELNDRNIVKGVTFELEYFPASTVWSTTLPDQVFATVVSDWFSSMSLDTLQYDGYPEFPVVGLRNIFDNAFQNGSRASLSLRQPISSEYLMVLHHALNSEITRSTSFVVLSRSFLDYSTFTSTLEGLGLPRPMEIDLGWDLLPNATSVLDQWSAGDPNNGNFVPMSAVFLSYQPDVVHILEAMYTDPRFNMSQMRFYAVGLAVEGVWNATSLGPDHWTSPFSRVRLVTSFPDPNSTVNPLSIRYRAALDSWRLSTNLSDLPFDMTLAPLVESATFPGLEGYSSVRWVGEIMSMMFEINRTLFLENVYQRRFFWLDDNQIGPLVDRCIADPDSNIGCFCNVALGTLAISGISPTTGLVQDIVYDLTVNDPKLVSKTLPLSDCTLQPSHLQAPFTVAIWYDKVHLPMRRQSFEYNAVAGKKLFASATYMPAIMQRYVNESLATFEERLYATRRPLIIVGDKFPSVSHRMINMYVSPVTQFEDAPLAPATRFSRNTWFVKPFLLELVHAVALCVAEHYEMRGTVPLVYVASDTATGYRQAVLSLNTAQLAVAVALCVAEHYEMRGTVPLVYVASDTATGYRQAVLSLNTAQLACVCCLGHGDWVPTGGSVTEHSAACRADGGPSNLTNTVAMQEQIERAVSAARSGRDVVLFVATLSAAVTVNAVNAAAAMTAALEGTAAGSAVFAHLTLAIATDQNNLNTAKFQMANRSALPYFPIFFGSFLYPFWEPGNSIMATVTSMMSAGTSQATLEAVPTHVGYMMFNLLINAAEDSAVYPPTSTSILNHLYAQSFLTVAGVTIGPIYDANCSADVIAANAVGRKCQCFKILRTLNVYDYRDWLANSAAHNPTFRWTMEGCGVEYAPLLVATSLNVGLVAGVAVPCGVLCVAVAVYAACCYGRRSNGAAPKDAGVPFAMVFTDIQSSTSLWARAPEQ</sequence>
<dbReference type="PROSITE" id="PS51257">
    <property type="entry name" value="PROKAR_LIPOPROTEIN"/>
    <property type="match status" value="1"/>
</dbReference>
<name>A0A0S4J472_BODSA</name>
<dbReference type="Proteomes" id="UP000051952">
    <property type="component" value="Unassembled WGS sequence"/>
</dbReference>
<feature type="non-terminal residue" evidence="2">
    <location>
        <position position="997"/>
    </location>
</feature>
<feature type="transmembrane region" description="Helical" evidence="1">
    <location>
        <begin position="936"/>
        <end position="961"/>
    </location>
</feature>
<gene>
    <name evidence="2" type="ORF">BSAL_84650</name>
</gene>
<keyword evidence="1" id="KW-1133">Transmembrane helix</keyword>
<protein>
    <submittedName>
        <fullName evidence="2">Membrane-associated protein, putative</fullName>
    </submittedName>
</protein>
<organism evidence="2 3">
    <name type="scientific">Bodo saltans</name>
    <name type="common">Flagellated protozoan</name>
    <dbReference type="NCBI Taxonomy" id="75058"/>
    <lineage>
        <taxon>Eukaryota</taxon>
        <taxon>Discoba</taxon>
        <taxon>Euglenozoa</taxon>
        <taxon>Kinetoplastea</taxon>
        <taxon>Metakinetoplastina</taxon>
        <taxon>Eubodonida</taxon>
        <taxon>Bodonidae</taxon>
        <taxon>Bodo</taxon>
    </lineage>
</organism>